<protein>
    <submittedName>
        <fullName evidence="1">Uncharacterized protein</fullName>
    </submittedName>
</protein>
<keyword evidence="2" id="KW-1185">Reference proteome</keyword>
<evidence type="ECO:0000313" key="1">
    <source>
        <dbReference type="EMBL" id="RCN48621.1"/>
    </source>
</evidence>
<feature type="non-terminal residue" evidence="1">
    <location>
        <position position="1"/>
    </location>
</feature>
<dbReference type="STRING" id="29170.A0A368GW97"/>
<name>A0A368GW97_ANCCA</name>
<dbReference type="EMBL" id="JOJR01000044">
    <property type="protein sequence ID" value="RCN48621.1"/>
    <property type="molecule type" value="Genomic_DNA"/>
</dbReference>
<dbReference type="AlphaFoldDB" id="A0A368GW97"/>
<dbReference type="OrthoDB" id="5867008at2759"/>
<proteinExistence type="predicted"/>
<dbReference type="Proteomes" id="UP000252519">
    <property type="component" value="Unassembled WGS sequence"/>
</dbReference>
<evidence type="ECO:0000313" key="2">
    <source>
        <dbReference type="Proteomes" id="UP000252519"/>
    </source>
</evidence>
<accession>A0A368GW97</accession>
<organism evidence="1 2">
    <name type="scientific">Ancylostoma caninum</name>
    <name type="common">Dog hookworm</name>
    <dbReference type="NCBI Taxonomy" id="29170"/>
    <lineage>
        <taxon>Eukaryota</taxon>
        <taxon>Metazoa</taxon>
        <taxon>Ecdysozoa</taxon>
        <taxon>Nematoda</taxon>
        <taxon>Chromadorea</taxon>
        <taxon>Rhabditida</taxon>
        <taxon>Rhabditina</taxon>
        <taxon>Rhabditomorpha</taxon>
        <taxon>Strongyloidea</taxon>
        <taxon>Ancylostomatidae</taxon>
        <taxon>Ancylostomatinae</taxon>
        <taxon>Ancylostoma</taxon>
    </lineage>
</organism>
<reference evidence="1 2" key="1">
    <citation type="submission" date="2014-10" db="EMBL/GenBank/DDBJ databases">
        <title>Draft genome of the hookworm Ancylostoma caninum.</title>
        <authorList>
            <person name="Mitreva M."/>
        </authorList>
    </citation>
    <scope>NUCLEOTIDE SEQUENCE [LARGE SCALE GENOMIC DNA]</scope>
    <source>
        <strain evidence="1 2">Baltimore</strain>
    </source>
</reference>
<gene>
    <name evidence="1" type="ORF">ANCCAN_05259</name>
</gene>
<comment type="caution">
    <text evidence="1">The sequence shown here is derived from an EMBL/GenBank/DDBJ whole genome shotgun (WGS) entry which is preliminary data.</text>
</comment>
<sequence>VSNVPPPPPLPAVRHCCLEIHNSIKFTFSQHFTKNPFQCQCIPPPGGAQPCLPYDSRFQAATLEEAMTSFPDLSLDQQEPGQVTTLASQVTCQTQECLDCQKDLRHKLEQVRTSSQVSASAKLL</sequence>